<gene>
    <name evidence="1" type="ORF">RND81_05G131700</name>
</gene>
<proteinExistence type="predicted"/>
<evidence type="ECO:0000313" key="2">
    <source>
        <dbReference type="Proteomes" id="UP001443914"/>
    </source>
</evidence>
<sequence>MAQNSVSTCWRGEHSKRDEKWILVCAYNDKDEDKLGNVSTIHHGWGYQLAEFHMVDLENNKIHRHCFPPLLQFVLMDSVVALDNFIYIFGNRPSKYLVDSSDFKQLQSQSPETHQKIFLGGSRLDLDQSLHLGWCPTPVPSGKANFPNCTSLLGKIYTFGGLYLRPLSLCSLPDELVDCTVSIHALPDPSNKRFLVHLYGGQLSSPSLFAFFPPGLHPADVDTTRTWECIARDFHGWTHIAVVFDVHWGSCFDGNLDLNNIRLEFDALFLLADGILCLAAWSPMHASDDQPARTNIKIYKFSVVQSGETIKLSPLASRSYELLATSSVQGFLSV</sequence>
<dbReference type="Proteomes" id="UP001443914">
    <property type="component" value="Unassembled WGS sequence"/>
</dbReference>
<name>A0AAW1KXM3_SAPOF</name>
<organism evidence="1 2">
    <name type="scientific">Saponaria officinalis</name>
    <name type="common">Common soapwort</name>
    <name type="synonym">Lychnis saponaria</name>
    <dbReference type="NCBI Taxonomy" id="3572"/>
    <lineage>
        <taxon>Eukaryota</taxon>
        <taxon>Viridiplantae</taxon>
        <taxon>Streptophyta</taxon>
        <taxon>Embryophyta</taxon>
        <taxon>Tracheophyta</taxon>
        <taxon>Spermatophyta</taxon>
        <taxon>Magnoliopsida</taxon>
        <taxon>eudicotyledons</taxon>
        <taxon>Gunneridae</taxon>
        <taxon>Pentapetalae</taxon>
        <taxon>Caryophyllales</taxon>
        <taxon>Caryophyllaceae</taxon>
        <taxon>Caryophylleae</taxon>
        <taxon>Saponaria</taxon>
    </lineage>
</organism>
<evidence type="ECO:0000313" key="1">
    <source>
        <dbReference type="EMBL" id="KAK9725253.1"/>
    </source>
</evidence>
<reference evidence="1" key="1">
    <citation type="submission" date="2024-03" db="EMBL/GenBank/DDBJ databases">
        <title>WGS assembly of Saponaria officinalis var. Norfolk2.</title>
        <authorList>
            <person name="Jenkins J."/>
            <person name="Shu S."/>
            <person name="Grimwood J."/>
            <person name="Barry K."/>
            <person name="Goodstein D."/>
            <person name="Schmutz J."/>
            <person name="Leebens-Mack J."/>
            <person name="Osbourn A."/>
        </authorList>
    </citation>
    <scope>NUCLEOTIDE SEQUENCE [LARGE SCALE GENOMIC DNA]</scope>
    <source>
        <strain evidence="1">JIC</strain>
    </source>
</reference>
<accession>A0AAW1KXM3</accession>
<dbReference type="EMBL" id="JBDFQZ010000005">
    <property type="protein sequence ID" value="KAK9725253.1"/>
    <property type="molecule type" value="Genomic_DNA"/>
</dbReference>
<comment type="caution">
    <text evidence="1">The sequence shown here is derived from an EMBL/GenBank/DDBJ whole genome shotgun (WGS) entry which is preliminary data.</text>
</comment>
<keyword evidence="2" id="KW-1185">Reference proteome</keyword>
<protein>
    <submittedName>
        <fullName evidence="1">Uncharacterized protein</fullName>
    </submittedName>
</protein>
<dbReference type="AlphaFoldDB" id="A0AAW1KXM3"/>